<dbReference type="EMBL" id="NJBN01000001">
    <property type="protein sequence ID" value="TKJ42431.1"/>
    <property type="molecule type" value="Genomic_DNA"/>
</dbReference>
<evidence type="ECO:0000259" key="6">
    <source>
        <dbReference type="PROSITE" id="PS50110"/>
    </source>
</evidence>
<evidence type="ECO:0000256" key="1">
    <source>
        <dbReference type="ARBA" id="ARBA00000085"/>
    </source>
</evidence>
<protein>
    <recommendedName>
        <fullName evidence="2">histidine kinase</fullName>
        <ecNumber evidence="2">2.7.13.3</ecNumber>
    </recommendedName>
</protein>
<gene>
    <name evidence="8" type="ORF">CEE37_01750</name>
</gene>
<evidence type="ECO:0000256" key="4">
    <source>
        <dbReference type="PROSITE-ProRule" id="PRU00169"/>
    </source>
</evidence>
<dbReference type="SMART" id="SM00091">
    <property type="entry name" value="PAS"/>
    <property type="match status" value="1"/>
</dbReference>
<dbReference type="SUPFAM" id="SSF52172">
    <property type="entry name" value="CheY-like"/>
    <property type="match status" value="1"/>
</dbReference>
<dbReference type="SMART" id="SM00448">
    <property type="entry name" value="REC"/>
    <property type="match status" value="1"/>
</dbReference>
<keyword evidence="3 4" id="KW-0597">Phosphoprotein</keyword>
<dbReference type="PANTHER" id="PTHR44591">
    <property type="entry name" value="STRESS RESPONSE REGULATOR PROTEIN 1"/>
    <property type="match status" value="1"/>
</dbReference>
<dbReference type="PROSITE" id="PS50112">
    <property type="entry name" value="PAS"/>
    <property type="match status" value="1"/>
</dbReference>
<dbReference type="InterPro" id="IPR035965">
    <property type="entry name" value="PAS-like_dom_sf"/>
</dbReference>
<dbReference type="InterPro" id="IPR036890">
    <property type="entry name" value="HATPase_C_sf"/>
</dbReference>
<dbReference type="InterPro" id="IPR005467">
    <property type="entry name" value="His_kinase_dom"/>
</dbReference>
<comment type="caution">
    <text evidence="8">The sequence shown here is derived from an EMBL/GenBank/DDBJ whole genome shotgun (WGS) entry which is preliminary data.</text>
</comment>
<dbReference type="PROSITE" id="PS50110">
    <property type="entry name" value="RESPONSE_REGULATORY"/>
    <property type="match status" value="1"/>
</dbReference>
<organism evidence="8 9">
    <name type="scientific">candidate division LCP-89 bacterium B3_LCP</name>
    <dbReference type="NCBI Taxonomy" id="2012998"/>
    <lineage>
        <taxon>Bacteria</taxon>
        <taxon>Pseudomonadati</taxon>
        <taxon>Bacteria division LCP-89</taxon>
    </lineage>
</organism>
<evidence type="ECO:0000313" key="8">
    <source>
        <dbReference type="EMBL" id="TKJ42431.1"/>
    </source>
</evidence>
<proteinExistence type="predicted"/>
<accession>A0A532V5G6</accession>
<evidence type="ECO:0000259" key="7">
    <source>
        <dbReference type="PROSITE" id="PS50112"/>
    </source>
</evidence>
<evidence type="ECO:0000259" key="5">
    <source>
        <dbReference type="PROSITE" id="PS50109"/>
    </source>
</evidence>
<dbReference type="InterPro" id="IPR050595">
    <property type="entry name" value="Bact_response_regulator"/>
</dbReference>
<evidence type="ECO:0000256" key="3">
    <source>
        <dbReference type="ARBA" id="ARBA00022553"/>
    </source>
</evidence>
<dbReference type="NCBIfam" id="TIGR00229">
    <property type="entry name" value="sensory_box"/>
    <property type="match status" value="1"/>
</dbReference>
<name>A0A532V5G6_UNCL8</name>
<dbReference type="SUPFAM" id="SSF55785">
    <property type="entry name" value="PYP-like sensor domain (PAS domain)"/>
    <property type="match status" value="1"/>
</dbReference>
<sequence>MRSRRILVAEDERIVVEDIKECLIGLGYDVTGIVSRGNEAIDTATSTYPDAVLMDIRLKGDMDGIEAAEIIQSKLSIPVIYLTAHADDSTLERAKKSEPYGYILKPFESKELHTTIEIALLRHRQEVKLKKSEHWLATTLKSISEALVVTDPQGNIIYQNPKAQKLTCCSDEQMGGRQLNEIILIPEEVNDNDRNPALTVMRTGTPISLENLVIKNESGDVRIIDTSIAPIKDETGIAIGAVAVLREKPTVNSSEFPQVTPGVFEAESHLLFDNEASNLASDAAKIASLGIMTTGITHEISHPLHAILIHANSALYWHERNKGVIPEVFMKKLNNIADCAERINDVVRHMQSFWDESAHINADQLVNNTDLNISVADAMRLMASNTKSHGIKPEIVISDEVIPVQAKPYQVEQIAVNLITDAITALDESKSDEKWMRISTRRDGIHAIMEISDGCESNSIKRAKSQSHNANENKKFHHRIAVAKSFMKKLDGTIEGQHNIYGGIDVTVKLPLDNTSSGDRR</sequence>
<feature type="domain" description="Histidine kinase" evidence="5">
    <location>
        <begin position="295"/>
        <end position="514"/>
    </location>
</feature>
<dbReference type="InterPro" id="IPR013656">
    <property type="entry name" value="PAS_4"/>
</dbReference>
<dbReference type="SUPFAM" id="SSF47384">
    <property type="entry name" value="Homodimeric domain of signal transducing histidine kinase"/>
    <property type="match status" value="1"/>
</dbReference>
<evidence type="ECO:0000313" key="9">
    <source>
        <dbReference type="Proteomes" id="UP000319619"/>
    </source>
</evidence>
<dbReference type="CDD" id="cd00130">
    <property type="entry name" value="PAS"/>
    <property type="match status" value="1"/>
</dbReference>
<dbReference type="AlphaFoldDB" id="A0A532V5G6"/>
<dbReference type="Proteomes" id="UP000319619">
    <property type="component" value="Unassembled WGS sequence"/>
</dbReference>
<dbReference type="Gene3D" id="3.30.565.10">
    <property type="entry name" value="Histidine kinase-like ATPase, C-terminal domain"/>
    <property type="match status" value="1"/>
</dbReference>
<dbReference type="Pfam" id="PF00072">
    <property type="entry name" value="Response_reg"/>
    <property type="match status" value="1"/>
</dbReference>
<dbReference type="EC" id="2.7.13.3" evidence="2"/>
<dbReference type="InterPro" id="IPR011006">
    <property type="entry name" value="CheY-like_superfamily"/>
</dbReference>
<dbReference type="CDD" id="cd17534">
    <property type="entry name" value="REC_DC-like"/>
    <property type="match status" value="1"/>
</dbReference>
<evidence type="ECO:0000256" key="2">
    <source>
        <dbReference type="ARBA" id="ARBA00012438"/>
    </source>
</evidence>
<dbReference type="Gene3D" id="3.40.50.2300">
    <property type="match status" value="1"/>
</dbReference>
<dbReference type="PROSITE" id="PS50109">
    <property type="entry name" value="HIS_KIN"/>
    <property type="match status" value="1"/>
</dbReference>
<dbReference type="PANTHER" id="PTHR44591:SF3">
    <property type="entry name" value="RESPONSE REGULATORY DOMAIN-CONTAINING PROTEIN"/>
    <property type="match status" value="1"/>
</dbReference>
<dbReference type="Pfam" id="PF08448">
    <property type="entry name" value="PAS_4"/>
    <property type="match status" value="1"/>
</dbReference>
<dbReference type="InterPro" id="IPR036097">
    <property type="entry name" value="HisK_dim/P_sf"/>
</dbReference>
<dbReference type="CDD" id="cd00082">
    <property type="entry name" value="HisKA"/>
    <property type="match status" value="1"/>
</dbReference>
<feature type="domain" description="PAS" evidence="7">
    <location>
        <begin position="132"/>
        <end position="188"/>
    </location>
</feature>
<feature type="modified residue" description="4-aspartylphosphate" evidence="4">
    <location>
        <position position="55"/>
    </location>
</feature>
<comment type="catalytic activity">
    <reaction evidence="1">
        <text>ATP + protein L-histidine = ADP + protein N-phospho-L-histidine.</text>
        <dbReference type="EC" id="2.7.13.3"/>
    </reaction>
</comment>
<dbReference type="InterPro" id="IPR003661">
    <property type="entry name" value="HisK_dim/P_dom"/>
</dbReference>
<dbReference type="Gene3D" id="1.10.287.130">
    <property type="match status" value="1"/>
</dbReference>
<feature type="domain" description="Response regulatory" evidence="6">
    <location>
        <begin position="5"/>
        <end position="120"/>
    </location>
</feature>
<dbReference type="SUPFAM" id="SSF55874">
    <property type="entry name" value="ATPase domain of HSP90 chaperone/DNA topoisomerase II/histidine kinase"/>
    <property type="match status" value="1"/>
</dbReference>
<dbReference type="Gene3D" id="3.30.450.20">
    <property type="entry name" value="PAS domain"/>
    <property type="match status" value="1"/>
</dbReference>
<dbReference type="InterPro" id="IPR001789">
    <property type="entry name" value="Sig_transdc_resp-reg_receiver"/>
</dbReference>
<reference evidence="8 9" key="1">
    <citation type="submission" date="2017-06" db="EMBL/GenBank/DDBJ databases">
        <title>Novel microbial phyla capable of carbon fixation and sulfur reduction in deep-sea sediments.</title>
        <authorList>
            <person name="Huang J."/>
            <person name="Baker B."/>
            <person name="Wang Y."/>
        </authorList>
    </citation>
    <scope>NUCLEOTIDE SEQUENCE [LARGE SCALE GENOMIC DNA]</scope>
    <source>
        <strain evidence="8">B3_LCP</strain>
    </source>
</reference>
<dbReference type="InterPro" id="IPR000014">
    <property type="entry name" value="PAS"/>
</dbReference>
<dbReference type="GO" id="GO:0000155">
    <property type="term" value="F:phosphorelay sensor kinase activity"/>
    <property type="evidence" value="ECO:0007669"/>
    <property type="project" value="InterPro"/>
</dbReference>